<dbReference type="SMART" id="SM00065">
    <property type="entry name" value="GAF"/>
    <property type="match status" value="1"/>
</dbReference>
<evidence type="ECO:0000256" key="2">
    <source>
        <dbReference type="ARBA" id="ARBA00012438"/>
    </source>
</evidence>
<keyword evidence="3" id="KW-0597">Phosphoprotein</keyword>
<evidence type="ECO:0000256" key="3">
    <source>
        <dbReference type="ARBA" id="ARBA00022553"/>
    </source>
</evidence>
<dbReference type="InterPro" id="IPR036097">
    <property type="entry name" value="HisK_dim/P_sf"/>
</dbReference>
<dbReference type="EMBL" id="JAAOCA010000010">
    <property type="protein sequence ID" value="MBD1598978.1"/>
    <property type="molecule type" value="Genomic_DNA"/>
</dbReference>
<dbReference type="Pfam" id="PF01590">
    <property type="entry name" value="GAF"/>
    <property type="match status" value="1"/>
</dbReference>
<keyword evidence="6" id="KW-0902">Two-component regulatory system</keyword>
<dbReference type="CDD" id="cd00082">
    <property type="entry name" value="HisKA"/>
    <property type="match status" value="1"/>
</dbReference>
<proteinExistence type="predicted"/>
<dbReference type="PRINTS" id="PR00344">
    <property type="entry name" value="BCTRLSENSOR"/>
</dbReference>
<dbReference type="Pfam" id="PF02518">
    <property type="entry name" value="HATPase_c"/>
    <property type="match status" value="1"/>
</dbReference>
<dbReference type="Pfam" id="PF00512">
    <property type="entry name" value="HisKA"/>
    <property type="match status" value="1"/>
</dbReference>
<comment type="caution">
    <text evidence="8">The sequence shown here is derived from an EMBL/GenBank/DDBJ whole genome shotgun (WGS) entry which is preliminary data.</text>
</comment>
<dbReference type="SMART" id="SM00387">
    <property type="entry name" value="HATPase_c"/>
    <property type="match status" value="1"/>
</dbReference>
<keyword evidence="4" id="KW-0808">Transferase</keyword>
<dbReference type="InterPro" id="IPR029016">
    <property type="entry name" value="GAF-like_dom_sf"/>
</dbReference>
<dbReference type="RefSeq" id="WP_190419845.1">
    <property type="nucleotide sequence ID" value="NZ_JAAOCA010000010.1"/>
</dbReference>
<dbReference type="Proteomes" id="UP000805841">
    <property type="component" value="Unassembled WGS sequence"/>
</dbReference>
<evidence type="ECO:0000256" key="5">
    <source>
        <dbReference type="ARBA" id="ARBA00022777"/>
    </source>
</evidence>
<comment type="catalytic activity">
    <reaction evidence="1">
        <text>ATP + protein L-histidine = ADP + protein N-phospho-L-histidine.</text>
        <dbReference type="EC" id="2.7.13.3"/>
    </reaction>
</comment>
<dbReference type="SUPFAM" id="SSF47384">
    <property type="entry name" value="Homodimeric domain of signal transducing histidine kinase"/>
    <property type="match status" value="1"/>
</dbReference>
<accession>A0ABR7Z0H6</accession>
<dbReference type="Gene3D" id="3.30.565.10">
    <property type="entry name" value="Histidine kinase-like ATPase, C-terminal domain"/>
    <property type="match status" value="1"/>
</dbReference>
<dbReference type="SUPFAM" id="SSF55781">
    <property type="entry name" value="GAF domain-like"/>
    <property type="match status" value="1"/>
</dbReference>
<dbReference type="SUPFAM" id="SSF55874">
    <property type="entry name" value="ATPase domain of HSP90 chaperone/DNA topoisomerase II/histidine kinase"/>
    <property type="match status" value="1"/>
</dbReference>
<name>A0ABR7Z0H6_9PSED</name>
<sequence>MVHTLNSAAADIAMIGRIHAVPSILQVVAESSGLRFVTIARVTDQHWAACAVLDRLGFGLQVGGELPLPSTLCQEVLASLGTVVIDKASTDPVYRDHDAPRQYRFESYISVPIVLGEGSFFGTLCAFDPLPARLKGSSVQAMMEGFARLIAVQIDSEAQMLRTEAALRHERELAELREQFIAVLGHDLRNPLFAIEAGAQLLLRRRHDERNRAVLDHIVSCSRRASRLVEDVLDFARGKLGSGLSVHMQECPELAVTLRHVVDELQHIHPHRSLLLQLGELAGVHCDGERVGQLLSNLLSNAIVHGAADTPVTVRAGCEGGYFVLSVHNHGEPIETALLGKLFQPFSRLATEPTRSGLGLGLYIAQQIAQAHGATLDVSSSKALGTLFTFRLPLPSSDTSLALPAPK</sequence>
<dbReference type="PANTHER" id="PTHR43711:SF1">
    <property type="entry name" value="HISTIDINE KINASE 1"/>
    <property type="match status" value="1"/>
</dbReference>
<dbReference type="InterPro" id="IPR050736">
    <property type="entry name" value="Sensor_HK_Regulatory"/>
</dbReference>
<dbReference type="InterPro" id="IPR004358">
    <property type="entry name" value="Sig_transdc_His_kin-like_C"/>
</dbReference>
<evidence type="ECO:0000313" key="8">
    <source>
        <dbReference type="EMBL" id="MBD1598978.1"/>
    </source>
</evidence>
<dbReference type="GO" id="GO:0016301">
    <property type="term" value="F:kinase activity"/>
    <property type="evidence" value="ECO:0007669"/>
    <property type="project" value="UniProtKB-KW"/>
</dbReference>
<dbReference type="InterPro" id="IPR036890">
    <property type="entry name" value="HATPase_C_sf"/>
</dbReference>
<evidence type="ECO:0000256" key="6">
    <source>
        <dbReference type="ARBA" id="ARBA00023012"/>
    </source>
</evidence>
<evidence type="ECO:0000259" key="7">
    <source>
        <dbReference type="PROSITE" id="PS50109"/>
    </source>
</evidence>
<dbReference type="PROSITE" id="PS50109">
    <property type="entry name" value="HIS_KIN"/>
    <property type="match status" value="1"/>
</dbReference>
<feature type="domain" description="Histidine kinase" evidence="7">
    <location>
        <begin position="183"/>
        <end position="396"/>
    </location>
</feature>
<evidence type="ECO:0000256" key="4">
    <source>
        <dbReference type="ARBA" id="ARBA00022679"/>
    </source>
</evidence>
<keyword evidence="5 8" id="KW-0418">Kinase</keyword>
<keyword evidence="9" id="KW-1185">Reference proteome</keyword>
<dbReference type="PANTHER" id="PTHR43711">
    <property type="entry name" value="TWO-COMPONENT HISTIDINE KINASE"/>
    <property type="match status" value="1"/>
</dbReference>
<dbReference type="InterPro" id="IPR003661">
    <property type="entry name" value="HisK_dim/P_dom"/>
</dbReference>
<dbReference type="InterPro" id="IPR005467">
    <property type="entry name" value="His_kinase_dom"/>
</dbReference>
<organism evidence="8 9">
    <name type="scientific">Pseudomonas typographi</name>
    <dbReference type="NCBI Taxonomy" id="2715964"/>
    <lineage>
        <taxon>Bacteria</taxon>
        <taxon>Pseudomonadati</taxon>
        <taxon>Pseudomonadota</taxon>
        <taxon>Gammaproteobacteria</taxon>
        <taxon>Pseudomonadales</taxon>
        <taxon>Pseudomonadaceae</taxon>
        <taxon>Pseudomonas</taxon>
    </lineage>
</organism>
<protein>
    <recommendedName>
        <fullName evidence="2">histidine kinase</fullName>
        <ecNumber evidence="2">2.7.13.3</ecNumber>
    </recommendedName>
</protein>
<dbReference type="Gene3D" id="3.30.450.40">
    <property type="match status" value="1"/>
</dbReference>
<dbReference type="InterPro" id="IPR003594">
    <property type="entry name" value="HATPase_dom"/>
</dbReference>
<dbReference type="EC" id="2.7.13.3" evidence="2"/>
<dbReference type="SMART" id="SM00388">
    <property type="entry name" value="HisKA"/>
    <property type="match status" value="1"/>
</dbReference>
<dbReference type="InterPro" id="IPR003018">
    <property type="entry name" value="GAF"/>
</dbReference>
<evidence type="ECO:0000313" key="9">
    <source>
        <dbReference type="Proteomes" id="UP000805841"/>
    </source>
</evidence>
<evidence type="ECO:0000256" key="1">
    <source>
        <dbReference type="ARBA" id="ARBA00000085"/>
    </source>
</evidence>
<dbReference type="Gene3D" id="1.10.287.130">
    <property type="match status" value="1"/>
</dbReference>
<gene>
    <name evidence="8" type="ORF">HAQ05_09700</name>
</gene>
<reference evidence="8 9" key="1">
    <citation type="journal article" date="2020" name="Insects">
        <title>Bacteria Belonging to Pseudomonas typographi sp. nov. from the Bark Beetle Ips typographus Have Genomic Potential to Aid in the Host Ecology.</title>
        <authorList>
            <person name="Peral-Aranega E."/>
            <person name="Saati-Santamaria Z."/>
            <person name="Kolarik M."/>
            <person name="Rivas R."/>
            <person name="Garcia-Fraile P."/>
        </authorList>
    </citation>
    <scope>NUCLEOTIDE SEQUENCE [LARGE SCALE GENOMIC DNA]</scope>
    <source>
        <strain evidence="8 9">CA3A</strain>
    </source>
</reference>